<dbReference type="GO" id="GO:0006952">
    <property type="term" value="P:defense response"/>
    <property type="evidence" value="ECO:0007669"/>
    <property type="project" value="UniProtKB-KW"/>
</dbReference>
<evidence type="ECO:0000256" key="1">
    <source>
        <dbReference type="ARBA" id="ARBA00004141"/>
    </source>
</evidence>
<keyword evidence="5 9" id="KW-1133">Transmembrane helix</keyword>
<feature type="region of interest" description="Disordered" evidence="8">
    <location>
        <begin position="316"/>
        <end position="341"/>
    </location>
</feature>
<feature type="transmembrane region" description="Helical" evidence="9">
    <location>
        <begin position="14"/>
        <end position="35"/>
    </location>
</feature>
<evidence type="ECO:0000313" key="10">
    <source>
        <dbReference type="EMBL" id="EPS62478.1"/>
    </source>
</evidence>
<evidence type="ECO:0000256" key="8">
    <source>
        <dbReference type="SAM" id="MobiDB-lite"/>
    </source>
</evidence>
<keyword evidence="4" id="KW-0611">Plant defense</keyword>
<keyword evidence="11" id="KW-1185">Reference proteome</keyword>
<dbReference type="Proteomes" id="UP000015453">
    <property type="component" value="Unassembled WGS sequence"/>
</dbReference>
<dbReference type="OrthoDB" id="1388414at2759"/>
<evidence type="ECO:0000256" key="3">
    <source>
        <dbReference type="ARBA" id="ARBA00022692"/>
    </source>
</evidence>
<reference evidence="10 11" key="1">
    <citation type="journal article" date="2013" name="BMC Genomics">
        <title>The miniature genome of a carnivorous plant Genlisea aurea contains a low number of genes and short non-coding sequences.</title>
        <authorList>
            <person name="Leushkin E.V."/>
            <person name="Sutormin R.A."/>
            <person name="Nabieva E.R."/>
            <person name="Penin A.A."/>
            <person name="Kondrashov A.S."/>
            <person name="Logacheva M.D."/>
        </authorList>
    </citation>
    <scope>NUCLEOTIDE SEQUENCE [LARGE SCALE GENOMIC DNA]</scope>
</reference>
<evidence type="ECO:0008006" key="12">
    <source>
        <dbReference type="Google" id="ProtNLM"/>
    </source>
</evidence>
<accession>S8DI84</accession>
<evidence type="ECO:0000256" key="4">
    <source>
        <dbReference type="ARBA" id="ARBA00022821"/>
    </source>
</evidence>
<feature type="non-terminal residue" evidence="10">
    <location>
        <position position="1"/>
    </location>
</feature>
<dbReference type="EMBL" id="AUSU01006114">
    <property type="protein sequence ID" value="EPS62478.1"/>
    <property type="molecule type" value="Genomic_DNA"/>
</dbReference>
<feature type="transmembrane region" description="Helical" evidence="9">
    <location>
        <begin position="222"/>
        <end position="246"/>
    </location>
</feature>
<keyword evidence="7" id="KW-0568">Pathogenesis-related protein</keyword>
<dbReference type="PANTHER" id="PTHR31942:SF53">
    <property type="entry name" value="MLO-LIKE PROTEIN 5-RELATED"/>
    <property type="match status" value="1"/>
</dbReference>
<keyword evidence="3 9" id="KW-0812">Transmembrane</keyword>
<dbReference type="Pfam" id="PF03094">
    <property type="entry name" value="Mlo"/>
    <property type="match status" value="1"/>
</dbReference>
<keyword evidence="6 9" id="KW-0472">Membrane</keyword>
<evidence type="ECO:0000256" key="2">
    <source>
        <dbReference type="ARBA" id="ARBA00006574"/>
    </source>
</evidence>
<dbReference type="AlphaFoldDB" id="S8DI84"/>
<evidence type="ECO:0000256" key="6">
    <source>
        <dbReference type="ARBA" id="ARBA00023136"/>
    </source>
</evidence>
<comment type="subcellular location">
    <subcellularLocation>
        <location evidence="1">Membrane</location>
        <topology evidence="1">Multi-pass membrane protein</topology>
    </subcellularLocation>
</comment>
<evidence type="ECO:0000313" key="11">
    <source>
        <dbReference type="Proteomes" id="UP000015453"/>
    </source>
</evidence>
<sequence>GYVSLISAHGLHQIHIFIFFLAIFHVIYSANVMMLGRLKIREWKVWETEIASGVDAISDEAKYRLTHETSFVKGHMNTCSFTQNTVLFYVGCFFRHIFRSVQRPDYLTLRNGFVSVHLSPGTKFNFQKYIKRSLEDDFKIIVGITPLLWTNAVIYLILNVKGWQALTWLSILPLAVILAVGTKLQSIITEMAIEIKEKHSVVEGIPLVKLSDKHFWFDWPELVLHLLHLTLFQNAFEITYSIWITYEFGTNSCFHTHFLLTIFRIGIGIGIQLLCSYITLPLYALVTQMGSHMKKAIFDEQTSRALMNWHKMVKKKKEASLAAQPKSSENQNLQVPPPSPQ</sequence>
<feature type="transmembrane region" description="Helical" evidence="9">
    <location>
        <begin position="258"/>
        <end position="286"/>
    </location>
</feature>
<comment type="similarity">
    <text evidence="2">Belongs to the MLO family.</text>
</comment>
<evidence type="ECO:0000256" key="7">
    <source>
        <dbReference type="ARBA" id="ARBA00023265"/>
    </source>
</evidence>
<organism evidence="10 11">
    <name type="scientific">Genlisea aurea</name>
    <dbReference type="NCBI Taxonomy" id="192259"/>
    <lineage>
        <taxon>Eukaryota</taxon>
        <taxon>Viridiplantae</taxon>
        <taxon>Streptophyta</taxon>
        <taxon>Embryophyta</taxon>
        <taxon>Tracheophyta</taxon>
        <taxon>Spermatophyta</taxon>
        <taxon>Magnoliopsida</taxon>
        <taxon>eudicotyledons</taxon>
        <taxon>Gunneridae</taxon>
        <taxon>Pentapetalae</taxon>
        <taxon>asterids</taxon>
        <taxon>lamiids</taxon>
        <taxon>Lamiales</taxon>
        <taxon>Lentibulariaceae</taxon>
        <taxon>Genlisea</taxon>
    </lineage>
</organism>
<feature type="transmembrane region" description="Helical" evidence="9">
    <location>
        <begin position="163"/>
        <end position="181"/>
    </location>
</feature>
<dbReference type="InterPro" id="IPR004326">
    <property type="entry name" value="Mlo"/>
</dbReference>
<feature type="transmembrane region" description="Helical" evidence="9">
    <location>
        <begin position="138"/>
        <end position="157"/>
    </location>
</feature>
<gene>
    <name evidence="10" type="ORF">M569_12312</name>
</gene>
<proteinExistence type="inferred from homology"/>
<evidence type="ECO:0000256" key="9">
    <source>
        <dbReference type="SAM" id="Phobius"/>
    </source>
</evidence>
<name>S8DI84_9LAMI</name>
<feature type="non-terminal residue" evidence="10">
    <location>
        <position position="341"/>
    </location>
</feature>
<protein>
    <recommendedName>
        <fullName evidence="12">MLO-like protein</fullName>
    </recommendedName>
</protein>
<dbReference type="GO" id="GO:0016020">
    <property type="term" value="C:membrane"/>
    <property type="evidence" value="ECO:0007669"/>
    <property type="project" value="UniProtKB-SubCell"/>
</dbReference>
<dbReference type="PANTHER" id="PTHR31942">
    <property type="entry name" value="MLO-LIKE PROTEIN 1"/>
    <property type="match status" value="1"/>
</dbReference>
<feature type="compositionally biased region" description="Polar residues" evidence="8">
    <location>
        <begin position="325"/>
        <end position="334"/>
    </location>
</feature>
<comment type="caution">
    <text evidence="10">The sequence shown here is derived from an EMBL/GenBank/DDBJ whole genome shotgun (WGS) entry which is preliminary data.</text>
</comment>
<evidence type="ECO:0000256" key="5">
    <source>
        <dbReference type="ARBA" id="ARBA00022989"/>
    </source>
</evidence>